<evidence type="ECO:0000256" key="3">
    <source>
        <dbReference type="ARBA" id="ARBA00022691"/>
    </source>
</evidence>
<keyword evidence="1 4" id="KW-0489">Methyltransferase</keyword>
<dbReference type="GO" id="GO:0043565">
    <property type="term" value="F:sequence-specific DNA binding"/>
    <property type="evidence" value="ECO:0007669"/>
    <property type="project" value="TreeGrafter"/>
</dbReference>
<accession>A0A6B1DC99</accession>
<protein>
    <submittedName>
        <fullName evidence="4">DNA adenine methylase</fullName>
    </submittedName>
</protein>
<dbReference type="GO" id="GO:1904047">
    <property type="term" value="F:S-adenosyl-L-methionine binding"/>
    <property type="evidence" value="ECO:0007669"/>
    <property type="project" value="TreeGrafter"/>
</dbReference>
<dbReference type="Gene3D" id="3.40.50.150">
    <property type="entry name" value="Vaccinia Virus protein VP39"/>
    <property type="match status" value="2"/>
</dbReference>
<organism evidence="4">
    <name type="scientific">Caldilineaceae bacterium SB0661_bin_32</name>
    <dbReference type="NCBI Taxonomy" id="2605255"/>
    <lineage>
        <taxon>Bacteria</taxon>
        <taxon>Bacillati</taxon>
        <taxon>Chloroflexota</taxon>
        <taxon>Caldilineae</taxon>
        <taxon>Caldilineales</taxon>
        <taxon>Caldilineaceae</taxon>
    </lineage>
</organism>
<dbReference type="PANTHER" id="PTHR30481">
    <property type="entry name" value="DNA ADENINE METHYLASE"/>
    <property type="match status" value="1"/>
</dbReference>
<dbReference type="SUPFAM" id="SSF53335">
    <property type="entry name" value="S-adenosyl-L-methionine-dependent methyltransferases"/>
    <property type="match status" value="1"/>
</dbReference>
<sequence length="270" mass="30035">MPQRSPLRYPGGKTWLVPEIRKFLQGLDFRPEVFVEPFAGGGIASLTAVMDDYVDRAVLCEKDPDVSNLWRCMLADAEALARRVERFAATPENVRAVIADAGVSGMDAAFRTLLWNRISRGGIMAKGASVMKQGENGKGIASRWYADTLAARIRTIGRHAARLSFFEGDGVGLVALCRDSSSAAFFIDPPYTAAGKRAGRRLYTYNEIDHEVLFERMSEVRGVFMMTYDESPDVIEMARRRGFHLAKVPMKSTHHAVMYELLISSHELAP</sequence>
<dbReference type="PRINTS" id="PR00505">
    <property type="entry name" value="D12N6MTFRASE"/>
</dbReference>
<dbReference type="AlphaFoldDB" id="A0A6B1DC99"/>
<dbReference type="GO" id="GO:0009307">
    <property type="term" value="P:DNA restriction-modification system"/>
    <property type="evidence" value="ECO:0007669"/>
    <property type="project" value="InterPro"/>
</dbReference>
<evidence type="ECO:0000256" key="2">
    <source>
        <dbReference type="ARBA" id="ARBA00022679"/>
    </source>
</evidence>
<dbReference type="GO" id="GO:0006298">
    <property type="term" value="P:mismatch repair"/>
    <property type="evidence" value="ECO:0007669"/>
    <property type="project" value="TreeGrafter"/>
</dbReference>
<dbReference type="Pfam" id="PF02086">
    <property type="entry name" value="MethyltransfD12"/>
    <property type="match status" value="1"/>
</dbReference>
<dbReference type="EMBL" id="VXMH01000099">
    <property type="protein sequence ID" value="MYC96905.1"/>
    <property type="molecule type" value="Genomic_DNA"/>
</dbReference>
<name>A0A6B1DC99_9CHLR</name>
<comment type="caution">
    <text evidence="4">The sequence shown here is derived from an EMBL/GenBank/DDBJ whole genome shotgun (WGS) entry which is preliminary data.</text>
</comment>
<reference evidence="4" key="1">
    <citation type="submission" date="2019-09" db="EMBL/GenBank/DDBJ databases">
        <title>Characterisation of the sponge microbiome using genome-centric metagenomics.</title>
        <authorList>
            <person name="Engelberts J.P."/>
            <person name="Robbins S.J."/>
            <person name="De Goeij J.M."/>
            <person name="Aranda M."/>
            <person name="Bell S.C."/>
            <person name="Webster N.S."/>
        </authorList>
    </citation>
    <scope>NUCLEOTIDE SEQUENCE</scope>
    <source>
        <strain evidence="4">SB0661_bin_32</strain>
    </source>
</reference>
<dbReference type="GO" id="GO:0032259">
    <property type="term" value="P:methylation"/>
    <property type="evidence" value="ECO:0007669"/>
    <property type="project" value="UniProtKB-KW"/>
</dbReference>
<gene>
    <name evidence="4" type="ORF">F4X14_18245</name>
</gene>
<proteinExistence type="predicted"/>
<evidence type="ECO:0000313" key="4">
    <source>
        <dbReference type="EMBL" id="MYC96905.1"/>
    </source>
</evidence>
<dbReference type="InterPro" id="IPR029063">
    <property type="entry name" value="SAM-dependent_MTases_sf"/>
</dbReference>
<dbReference type="PANTHER" id="PTHR30481:SF2">
    <property type="entry name" value="SITE-SPECIFIC DNA-METHYLTRANSFERASE (ADENINE-SPECIFIC)"/>
    <property type="match status" value="1"/>
</dbReference>
<evidence type="ECO:0000256" key="1">
    <source>
        <dbReference type="ARBA" id="ARBA00022603"/>
    </source>
</evidence>
<dbReference type="InterPro" id="IPR012327">
    <property type="entry name" value="MeTrfase_D12"/>
</dbReference>
<keyword evidence="2" id="KW-0808">Transferase</keyword>
<keyword evidence="3" id="KW-0949">S-adenosyl-L-methionine</keyword>
<dbReference type="GO" id="GO:0009007">
    <property type="term" value="F:site-specific DNA-methyltransferase (adenine-specific) activity"/>
    <property type="evidence" value="ECO:0007669"/>
    <property type="project" value="UniProtKB-EC"/>
</dbReference>